<protein>
    <submittedName>
        <fullName evidence="2">Uncharacterized protein</fullName>
    </submittedName>
</protein>
<feature type="compositionally biased region" description="Basic and acidic residues" evidence="1">
    <location>
        <begin position="44"/>
        <end position="54"/>
    </location>
</feature>
<dbReference type="Proteomes" id="UP000823405">
    <property type="component" value="Unassembled WGS sequence"/>
</dbReference>
<evidence type="ECO:0000313" key="3">
    <source>
        <dbReference type="Proteomes" id="UP000823405"/>
    </source>
</evidence>
<keyword evidence="3" id="KW-1185">Reference proteome</keyword>
<name>A0A9P6QZF6_9FUNG</name>
<proteinExistence type="predicted"/>
<sequence length="349" mass="38191">MQNDQDEIDYEVGQEQLDAVDRMLEELDMDEQFDRVPAAFRIVERFEQQQEQQRHLSARNGTNGHSNNSNALSGVNGYHHNNDTTTTTTTTASSSSSISRDDQDMQGYAMQSSDDDDMDHQQGDEGSDDEMAGEPFGYIPLDQGDFNGMDDDDDEDEDEGEEEPSETSGYAQMDSDNENERNQNEEEDTEQGYDGYLRRRNRDGTVPVPVIPAAVQIELSTLNGADDDDIINEDGTAATSRRAEVAAELILEEDLKTIAMVMSSFSLPAPDWAQSIPEDRWLPRIVQRAEAEASGTAVASSGGISSGTTTNILPTVAERPDTAVADAAPSVLATATIDTTTDINNSNRN</sequence>
<reference evidence="2" key="1">
    <citation type="journal article" date="2020" name="Fungal Divers.">
        <title>Resolving the Mortierellaceae phylogeny through synthesis of multi-gene phylogenetics and phylogenomics.</title>
        <authorList>
            <person name="Vandepol N."/>
            <person name="Liber J."/>
            <person name="Desiro A."/>
            <person name="Na H."/>
            <person name="Kennedy M."/>
            <person name="Barry K."/>
            <person name="Grigoriev I.V."/>
            <person name="Miller A.N."/>
            <person name="O'Donnell K."/>
            <person name="Stajich J.E."/>
            <person name="Bonito G."/>
        </authorList>
    </citation>
    <scope>NUCLEOTIDE SEQUENCE</scope>
    <source>
        <strain evidence="2">NVP60</strain>
    </source>
</reference>
<dbReference type="AlphaFoldDB" id="A0A9P6QZF6"/>
<organism evidence="2 3">
    <name type="scientific">Linnemannia gamsii</name>
    <dbReference type="NCBI Taxonomy" id="64522"/>
    <lineage>
        <taxon>Eukaryota</taxon>
        <taxon>Fungi</taxon>
        <taxon>Fungi incertae sedis</taxon>
        <taxon>Mucoromycota</taxon>
        <taxon>Mortierellomycotina</taxon>
        <taxon>Mortierellomycetes</taxon>
        <taxon>Mortierellales</taxon>
        <taxon>Mortierellaceae</taxon>
        <taxon>Linnemannia</taxon>
    </lineage>
</organism>
<accession>A0A9P6QZF6</accession>
<dbReference type="EMBL" id="JAAAIN010001431">
    <property type="protein sequence ID" value="KAG0303121.1"/>
    <property type="molecule type" value="Genomic_DNA"/>
</dbReference>
<feature type="compositionally biased region" description="Acidic residues" evidence="1">
    <location>
        <begin position="148"/>
        <end position="165"/>
    </location>
</feature>
<evidence type="ECO:0000256" key="1">
    <source>
        <dbReference type="SAM" id="MobiDB-lite"/>
    </source>
</evidence>
<feature type="region of interest" description="Disordered" evidence="1">
    <location>
        <begin position="44"/>
        <end position="193"/>
    </location>
</feature>
<comment type="caution">
    <text evidence="2">The sequence shown here is derived from an EMBL/GenBank/DDBJ whole genome shotgun (WGS) entry which is preliminary data.</text>
</comment>
<feature type="compositionally biased region" description="Low complexity" evidence="1">
    <location>
        <begin position="84"/>
        <end position="98"/>
    </location>
</feature>
<feature type="compositionally biased region" description="Polar residues" evidence="1">
    <location>
        <begin position="59"/>
        <end position="73"/>
    </location>
</feature>
<dbReference type="OrthoDB" id="5593200at2759"/>
<gene>
    <name evidence="2" type="ORF">BGZ97_002036</name>
</gene>
<evidence type="ECO:0000313" key="2">
    <source>
        <dbReference type="EMBL" id="KAG0303121.1"/>
    </source>
</evidence>